<dbReference type="InterPro" id="IPR000594">
    <property type="entry name" value="ThiF_NAD_FAD-bd"/>
</dbReference>
<evidence type="ECO:0000259" key="1">
    <source>
        <dbReference type="PROSITE" id="PS50206"/>
    </source>
</evidence>
<gene>
    <name evidence="2" type="ORF">KLA_03312</name>
</gene>
<dbReference type="InterPro" id="IPR001763">
    <property type="entry name" value="Rhodanese-like_dom"/>
</dbReference>
<dbReference type="Gene3D" id="3.40.50.720">
    <property type="entry name" value="NAD(P)-binding Rossmann-like Domain"/>
    <property type="match status" value="1"/>
</dbReference>
<dbReference type="InterPro" id="IPR036873">
    <property type="entry name" value="Rhodanese-like_dom_sf"/>
</dbReference>
<protein>
    <submittedName>
        <fullName evidence="2">UBA/THIF-type NAD/FAD-binding protein</fullName>
    </submittedName>
</protein>
<evidence type="ECO:0000313" key="2">
    <source>
        <dbReference type="EMBL" id="EWH14824.1"/>
    </source>
</evidence>
<evidence type="ECO:0000313" key="3">
    <source>
        <dbReference type="Proteomes" id="UP000019275"/>
    </source>
</evidence>
<dbReference type="RefSeq" id="WP_034643806.1">
    <property type="nucleotide sequence ID" value="NZ_ARZX01000002.1"/>
</dbReference>
<name>A0ABN0RS92_9FLAO</name>
<accession>A0ABN0RS92</accession>
<dbReference type="SUPFAM" id="SSF69572">
    <property type="entry name" value="Activating enzymes of the ubiquitin-like proteins"/>
    <property type="match status" value="1"/>
</dbReference>
<comment type="caution">
    <text evidence="2">The sequence shown here is derived from an EMBL/GenBank/DDBJ whole genome shotgun (WGS) entry which is preliminary data.</text>
</comment>
<dbReference type="SMART" id="SM00450">
    <property type="entry name" value="RHOD"/>
    <property type="match status" value="1"/>
</dbReference>
<dbReference type="CDD" id="cd00158">
    <property type="entry name" value="RHOD"/>
    <property type="match status" value="1"/>
</dbReference>
<dbReference type="InterPro" id="IPR045886">
    <property type="entry name" value="ThiF/MoeB/HesA"/>
</dbReference>
<reference evidence="2 3" key="1">
    <citation type="journal article" date="2014" name="Genome Announc.">
        <title>Draft Genome Sequence of the Carrageenan-Degrading Bacterium Cellulophaga sp. Strain KL-A, Isolated from Decaying Marine Algae.</title>
        <authorList>
            <person name="Shan D."/>
            <person name="Ying J."/>
            <person name="Li X."/>
            <person name="Gao Z."/>
            <person name="Wei G."/>
            <person name="Shao Z."/>
        </authorList>
    </citation>
    <scope>NUCLEOTIDE SEQUENCE [LARGE SCALE GENOMIC DNA]</scope>
    <source>
        <strain evidence="2 3">KL-A</strain>
    </source>
</reference>
<keyword evidence="3" id="KW-1185">Reference proteome</keyword>
<dbReference type="EMBL" id="ARZX01000002">
    <property type="protein sequence ID" value="EWH14824.1"/>
    <property type="molecule type" value="Genomic_DNA"/>
</dbReference>
<dbReference type="CDD" id="cd00757">
    <property type="entry name" value="ThiF_MoeB_HesA_family"/>
    <property type="match status" value="1"/>
</dbReference>
<dbReference type="PROSITE" id="PS50206">
    <property type="entry name" value="RHODANESE_3"/>
    <property type="match status" value="1"/>
</dbReference>
<dbReference type="Proteomes" id="UP000019275">
    <property type="component" value="Unassembled WGS sequence"/>
</dbReference>
<dbReference type="PANTHER" id="PTHR10953:SF102">
    <property type="entry name" value="ADENYLYLTRANSFERASE AND SULFURTRANSFERASE MOCS3"/>
    <property type="match status" value="1"/>
</dbReference>
<sequence length="354" mass="38625">MNMRYIRQTVLKEFGDAAQEKLAKAKVLVVGVGGLGIPVLQYLNAMGVGTLGLVEADTVDITNLQRQVLYTEAEVGASKLATAIEKLKAQNSNTLFKQYNTFLAKDNVLDIVSGFDVVVDASDNFATRYLVNDACIILNKPFVSGAIQGFEGQLSVFNYKGGPTYRCLFPNMPSAHEIPNCNENGVLGVVPGIIGNLQALETVKLLTGVGEVLSGELLLFNGLHQTYNKIKFAAVNKNLKRTELEDSYGDNGCATGASITIKEFKELVDNNTNFQLIDVRTINEYNVYHIPNSIHIPLAELDFHLSKIKNNTTTYVICQSGKRSKIAQNQLAEKTISVVNVEGGINAFKSIEIV</sequence>
<dbReference type="Pfam" id="PF00581">
    <property type="entry name" value="Rhodanese"/>
    <property type="match status" value="1"/>
</dbReference>
<dbReference type="InterPro" id="IPR035985">
    <property type="entry name" value="Ubiquitin-activating_enz"/>
</dbReference>
<organism evidence="2 3">
    <name type="scientific">Cellulophaga geojensis KL-A</name>
    <dbReference type="NCBI Taxonomy" id="1328323"/>
    <lineage>
        <taxon>Bacteria</taxon>
        <taxon>Pseudomonadati</taxon>
        <taxon>Bacteroidota</taxon>
        <taxon>Flavobacteriia</taxon>
        <taxon>Flavobacteriales</taxon>
        <taxon>Flavobacteriaceae</taxon>
        <taxon>Cellulophaga</taxon>
    </lineage>
</organism>
<proteinExistence type="predicted"/>
<dbReference type="Pfam" id="PF00899">
    <property type="entry name" value="ThiF"/>
    <property type="match status" value="1"/>
</dbReference>
<dbReference type="Gene3D" id="3.40.250.10">
    <property type="entry name" value="Rhodanese-like domain"/>
    <property type="match status" value="1"/>
</dbReference>
<feature type="domain" description="Rhodanese" evidence="1">
    <location>
        <begin position="270"/>
        <end position="353"/>
    </location>
</feature>
<dbReference type="PANTHER" id="PTHR10953">
    <property type="entry name" value="UBIQUITIN-ACTIVATING ENZYME E1"/>
    <property type="match status" value="1"/>
</dbReference>